<keyword evidence="1" id="KW-0175">Coiled coil</keyword>
<proteinExistence type="predicted"/>
<gene>
    <name evidence="6" type="ORF">SAMN04488055_3600</name>
</gene>
<evidence type="ECO:0000313" key="6">
    <source>
        <dbReference type="EMBL" id="SIO38878.1"/>
    </source>
</evidence>
<accession>A0A1N6J3B7</accession>
<dbReference type="PANTHER" id="PTHR34220:SF7">
    <property type="entry name" value="SENSOR HISTIDINE KINASE YPDA"/>
    <property type="match status" value="1"/>
</dbReference>
<feature type="chain" id="PRO_5012116605" evidence="3">
    <location>
        <begin position="21"/>
        <end position="1046"/>
    </location>
</feature>
<dbReference type="STRING" id="536979.SAMN04488055_3600"/>
<dbReference type="GO" id="GO:0016020">
    <property type="term" value="C:membrane"/>
    <property type="evidence" value="ECO:0007669"/>
    <property type="project" value="InterPro"/>
</dbReference>
<protein>
    <submittedName>
        <fullName evidence="6">Two component regulator propeller</fullName>
    </submittedName>
</protein>
<evidence type="ECO:0000313" key="7">
    <source>
        <dbReference type="Proteomes" id="UP000185003"/>
    </source>
</evidence>
<reference evidence="6 7" key="1">
    <citation type="submission" date="2016-11" db="EMBL/GenBank/DDBJ databases">
        <authorList>
            <person name="Jaros S."/>
            <person name="Januszkiewicz K."/>
            <person name="Wedrychowicz H."/>
        </authorList>
    </citation>
    <scope>NUCLEOTIDE SEQUENCE [LARGE SCALE GENOMIC DNA]</scope>
    <source>
        <strain evidence="6 7">DSM 24787</strain>
    </source>
</reference>
<dbReference type="AlphaFoldDB" id="A0A1N6J3B7"/>
<evidence type="ECO:0000259" key="5">
    <source>
        <dbReference type="Pfam" id="PF07495"/>
    </source>
</evidence>
<dbReference type="Proteomes" id="UP000185003">
    <property type="component" value="Unassembled WGS sequence"/>
</dbReference>
<evidence type="ECO:0000256" key="1">
    <source>
        <dbReference type="SAM" id="Coils"/>
    </source>
</evidence>
<dbReference type="SUPFAM" id="SSF63829">
    <property type="entry name" value="Calcium-dependent phosphotriesterase"/>
    <property type="match status" value="2"/>
</dbReference>
<dbReference type="Gene3D" id="2.60.40.10">
    <property type="entry name" value="Immunoglobulins"/>
    <property type="match status" value="1"/>
</dbReference>
<feature type="signal peptide" evidence="3">
    <location>
        <begin position="1"/>
        <end position="20"/>
    </location>
</feature>
<keyword evidence="2" id="KW-1133">Transmembrane helix</keyword>
<feature type="domain" description="Two component regulator three Y" evidence="5">
    <location>
        <begin position="727"/>
        <end position="786"/>
    </location>
</feature>
<feature type="transmembrane region" description="Helical" evidence="2">
    <location>
        <begin position="794"/>
        <end position="812"/>
    </location>
</feature>
<dbReference type="EMBL" id="FSRA01000002">
    <property type="protein sequence ID" value="SIO38878.1"/>
    <property type="molecule type" value="Genomic_DNA"/>
</dbReference>
<feature type="domain" description="Signal transduction histidine kinase internal region" evidence="4">
    <location>
        <begin position="837"/>
        <end position="916"/>
    </location>
</feature>
<evidence type="ECO:0000256" key="2">
    <source>
        <dbReference type="SAM" id="Phobius"/>
    </source>
</evidence>
<dbReference type="InterPro" id="IPR011110">
    <property type="entry name" value="Reg_prop"/>
</dbReference>
<dbReference type="Gene3D" id="2.130.10.10">
    <property type="entry name" value="YVTN repeat-like/Quinoprotein amine dehydrogenase"/>
    <property type="match status" value="3"/>
</dbReference>
<dbReference type="InterPro" id="IPR010559">
    <property type="entry name" value="Sig_transdc_His_kin_internal"/>
</dbReference>
<dbReference type="InterPro" id="IPR013783">
    <property type="entry name" value="Ig-like_fold"/>
</dbReference>
<organism evidence="6 7">
    <name type="scientific">Chitinophaga niabensis</name>
    <dbReference type="NCBI Taxonomy" id="536979"/>
    <lineage>
        <taxon>Bacteria</taxon>
        <taxon>Pseudomonadati</taxon>
        <taxon>Bacteroidota</taxon>
        <taxon>Chitinophagia</taxon>
        <taxon>Chitinophagales</taxon>
        <taxon>Chitinophagaceae</taxon>
        <taxon>Chitinophaga</taxon>
    </lineage>
</organism>
<evidence type="ECO:0000259" key="4">
    <source>
        <dbReference type="Pfam" id="PF06580"/>
    </source>
</evidence>
<dbReference type="InterPro" id="IPR015943">
    <property type="entry name" value="WD40/YVTN_repeat-like_dom_sf"/>
</dbReference>
<dbReference type="Gene3D" id="3.30.565.10">
    <property type="entry name" value="Histidine kinase-like ATPase, C-terminal domain"/>
    <property type="match status" value="1"/>
</dbReference>
<dbReference type="Pfam" id="PF07494">
    <property type="entry name" value="Reg_prop"/>
    <property type="match status" value="2"/>
</dbReference>
<keyword evidence="3" id="KW-0732">Signal</keyword>
<dbReference type="InterPro" id="IPR036890">
    <property type="entry name" value="HATPase_C_sf"/>
</dbReference>
<dbReference type="InterPro" id="IPR050640">
    <property type="entry name" value="Bact_2-comp_sensor_kinase"/>
</dbReference>
<keyword evidence="7" id="KW-1185">Reference proteome</keyword>
<sequence>MSKIFIFVAAIFLLHLPAFAQGQHNAYTFQHLCIEDGLSGNHVSAILQDRKGFIWIASTSLQRYDGKHLVTISNFDRLPGSIYYENIALYEDRASRIWMGTPDNIRVYDPLTAKVTIMPLEAGLAVPGNLSCHDIIQDHHGIIWATTALGLLQLDEQSNKFRVPPGMPDSIRTQLRSALLEDSFGRLWASGKYGLYILSNNRKEIYSSHNNPLKIAALSIGASSKRLFEDAQKRMWIATRGYNYLYAYNSDSNSLKRYQFNLSTKVKEDPFDQVYDMASDMMGNIWVALEHEGLYRYNEKLDSFNLHIIGNQQDELGLHYDYESNCLLNDRDGHLWIGTDRGINIMSLHKENFTRYDHRTRFAGSQLKLPYSEVTGTFAASNGDVYIGYWGKGFAWLDAQLHLKAHFTHDPKGSGIPDDHGLVWSFSEMPDGHILIGQENGYVSEFDPASKKFKHHRPEKFHDEAVLTMLPENDTTVWTGLYLHGIARWNPKEDKVTTYPQFLDVTRRFTAVMAIVPQGKEILWLASTYGGILRFNKNTGLVEKQIMFRNNTDTVRNITSLLPYNDSILLAGTDHGLYFYNHLRDTWTAQRLNTIHFDEWILSMQPAEEGDIWFTTPYGFYRLNAADRTLSAFVQNDDIIDNHRRVRRHITKLQNGHLLVGATDHFVSFSVDHLQVKSPPPDVTIVDFRVLDSPIIVDSVVGTQFPLILTHDQNFISIEFKSLQYHTSKTRYYYQMEGVDADWVPAENLLVARYTKLPPGDYVFHVKSMNMAGMFSRNTTSLRISVLPAFWQTWWFRGLGILAVIALIYGYFRFRLYRVKKEAKNRAAFREELAQLEMKALRAQMNPHFIFNSLNSIQTFMMKNETEQALSYLSRFARLIRNVLDHSQLNNVTILRETEMLENYLELERLRLNDHFDYKIVVDPSLDKDFLEIPAMVIQPFVENAIWHGLLHKKEKGLLTISFMRKEDRIHCIIEDNGVGREAAGVFKQQSHPTHISRGVQITKDRLQIYNSRYNMDAFFDIEDLKDEAGQAMGTRINLWFPLLED</sequence>
<dbReference type="PANTHER" id="PTHR34220">
    <property type="entry name" value="SENSOR HISTIDINE KINASE YPDA"/>
    <property type="match status" value="1"/>
</dbReference>
<dbReference type="OrthoDB" id="9809670at2"/>
<evidence type="ECO:0000256" key="3">
    <source>
        <dbReference type="SAM" id="SignalP"/>
    </source>
</evidence>
<dbReference type="Pfam" id="PF06580">
    <property type="entry name" value="His_kinase"/>
    <property type="match status" value="1"/>
</dbReference>
<dbReference type="GO" id="GO:0000155">
    <property type="term" value="F:phosphorelay sensor kinase activity"/>
    <property type="evidence" value="ECO:0007669"/>
    <property type="project" value="InterPro"/>
</dbReference>
<dbReference type="RefSeq" id="WP_074240818.1">
    <property type="nucleotide sequence ID" value="NZ_FSRA01000002.1"/>
</dbReference>
<feature type="coiled-coil region" evidence="1">
    <location>
        <begin position="819"/>
        <end position="846"/>
    </location>
</feature>
<keyword evidence="2" id="KW-0812">Transmembrane</keyword>
<keyword evidence="2" id="KW-0472">Membrane</keyword>
<dbReference type="InterPro" id="IPR011123">
    <property type="entry name" value="Y_Y_Y"/>
</dbReference>
<dbReference type="Pfam" id="PF07495">
    <property type="entry name" value="Y_Y_Y"/>
    <property type="match status" value="1"/>
</dbReference>
<dbReference type="SUPFAM" id="SSF55874">
    <property type="entry name" value="ATPase domain of HSP90 chaperone/DNA topoisomerase II/histidine kinase"/>
    <property type="match status" value="1"/>
</dbReference>
<name>A0A1N6J3B7_9BACT</name>